<evidence type="ECO:0000313" key="5">
    <source>
        <dbReference type="EMBL" id="MCY0095150.1"/>
    </source>
</evidence>
<evidence type="ECO:0000256" key="3">
    <source>
        <dbReference type="ARBA" id="ARBA00022840"/>
    </source>
</evidence>
<keyword evidence="2" id="KW-0547">Nucleotide-binding</keyword>
<dbReference type="Pfam" id="PF00582">
    <property type="entry name" value="Usp"/>
    <property type="match status" value="2"/>
</dbReference>
<dbReference type="RefSeq" id="WP_267613046.1">
    <property type="nucleotide sequence ID" value="NZ_JAOVZQ010000001.1"/>
</dbReference>
<evidence type="ECO:0000313" key="6">
    <source>
        <dbReference type="Proteomes" id="UP001081283"/>
    </source>
</evidence>
<dbReference type="SUPFAM" id="SSF52402">
    <property type="entry name" value="Adenine nucleotide alpha hydrolases-like"/>
    <property type="match status" value="2"/>
</dbReference>
<dbReference type="Gene3D" id="3.40.50.620">
    <property type="entry name" value="HUPs"/>
    <property type="match status" value="2"/>
</dbReference>
<keyword evidence="6" id="KW-1185">Reference proteome</keyword>
<gene>
    <name evidence="5" type="ORF">OEG82_14115</name>
</gene>
<keyword evidence="3" id="KW-0067">ATP-binding</keyword>
<dbReference type="InterPro" id="IPR014729">
    <property type="entry name" value="Rossmann-like_a/b/a_fold"/>
</dbReference>
<feature type="domain" description="UspA" evidence="4">
    <location>
        <begin position="15"/>
        <end position="148"/>
    </location>
</feature>
<dbReference type="InterPro" id="IPR006016">
    <property type="entry name" value="UspA"/>
</dbReference>
<comment type="similarity">
    <text evidence="1">Belongs to the universal stress protein A family.</text>
</comment>
<dbReference type="InterPro" id="IPR006015">
    <property type="entry name" value="Universal_stress_UspA"/>
</dbReference>
<dbReference type="PANTHER" id="PTHR46268:SF27">
    <property type="entry name" value="UNIVERSAL STRESS PROTEIN RV2623"/>
    <property type="match status" value="1"/>
</dbReference>
<dbReference type="Proteomes" id="UP001081283">
    <property type="component" value="Unassembled WGS sequence"/>
</dbReference>
<reference evidence="5" key="1">
    <citation type="submission" date="2022-10" db="EMBL/GenBank/DDBJ databases">
        <title>Hoeflea sp. J2-29, isolated from marine algae.</title>
        <authorList>
            <person name="Kristyanto S."/>
            <person name="Kim J.M."/>
            <person name="Jeon C.O."/>
        </authorList>
    </citation>
    <scope>NUCLEOTIDE SEQUENCE</scope>
    <source>
        <strain evidence="5">J2-29</strain>
    </source>
</reference>
<dbReference type="EMBL" id="JAOVZQ010000001">
    <property type="protein sequence ID" value="MCY0095150.1"/>
    <property type="molecule type" value="Genomic_DNA"/>
</dbReference>
<dbReference type="CDD" id="cd00293">
    <property type="entry name" value="USP-like"/>
    <property type="match status" value="2"/>
</dbReference>
<sequence>MQHNSSAANGCETPRVLVCIDLAKETQGIISPAKTIARALNADLAFVHVIKAQRHAANGAPIDPVEWEIMRREAKAHMERFASEHADGKEALATHLLEGNCTEQIGKVMASRAQDIAVLGRQQDEAGARLGQTAREMLESGSNSLFLVPFGVESRPDFSRILVPLDCSRRSERILPLVEKIARSENAEIVLVHAVPEPVLTDAGPGEPSDKELISRFNARNERVARKYLEHLCERICADGVRVRSLVLCGGDVRRQLAAAVVEQGTDLLVLASHGHSGFDDVPFGDVANYLIKNSDIPTMVIRFSGNAAETHAFAQARSKGIRSPGTLAQ</sequence>
<organism evidence="5 6">
    <name type="scientific">Hoeflea ulvae</name>
    <dbReference type="NCBI Taxonomy" id="2983764"/>
    <lineage>
        <taxon>Bacteria</taxon>
        <taxon>Pseudomonadati</taxon>
        <taxon>Pseudomonadota</taxon>
        <taxon>Alphaproteobacteria</taxon>
        <taxon>Hyphomicrobiales</taxon>
        <taxon>Rhizobiaceae</taxon>
        <taxon>Hoeflea</taxon>
    </lineage>
</organism>
<protein>
    <submittedName>
        <fullName evidence="5">Universal stress protein</fullName>
    </submittedName>
</protein>
<proteinExistence type="inferred from homology"/>
<comment type="caution">
    <text evidence="5">The sequence shown here is derived from an EMBL/GenBank/DDBJ whole genome shotgun (WGS) entry which is preliminary data.</text>
</comment>
<evidence type="ECO:0000259" key="4">
    <source>
        <dbReference type="Pfam" id="PF00582"/>
    </source>
</evidence>
<feature type="domain" description="UspA" evidence="4">
    <location>
        <begin position="158"/>
        <end position="303"/>
    </location>
</feature>
<dbReference type="PANTHER" id="PTHR46268">
    <property type="entry name" value="STRESS RESPONSE PROTEIN NHAX"/>
    <property type="match status" value="1"/>
</dbReference>
<accession>A0ABT3YGW5</accession>
<name>A0ABT3YGW5_9HYPH</name>
<evidence type="ECO:0000256" key="1">
    <source>
        <dbReference type="ARBA" id="ARBA00008791"/>
    </source>
</evidence>
<evidence type="ECO:0000256" key="2">
    <source>
        <dbReference type="ARBA" id="ARBA00022741"/>
    </source>
</evidence>
<dbReference type="PRINTS" id="PR01438">
    <property type="entry name" value="UNVRSLSTRESS"/>
</dbReference>